<dbReference type="PANTHER" id="PTHR33498">
    <property type="entry name" value="TRANSPOSASE FOR INSERTION SEQUENCE ELEMENT IS1557"/>
    <property type="match status" value="1"/>
</dbReference>
<dbReference type="EMBL" id="CP021255">
    <property type="protein sequence ID" value="AVD70413.1"/>
    <property type="molecule type" value="Genomic_DNA"/>
</dbReference>
<dbReference type="AlphaFoldDB" id="A0A2L1GPZ3"/>
<evidence type="ECO:0000313" key="6">
    <source>
        <dbReference type="Proteomes" id="UP000239867"/>
    </source>
</evidence>
<dbReference type="Proteomes" id="UP000239867">
    <property type="component" value="Chromosome"/>
</dbReference>
<dbReference type="EMBL" id="CP021255">
    <property type="protein sequence ID" value="AVD70357.1"/>
    <property type="molecule type" value="Genomic_DNA"/>
</dbReference>
<dbReference type="EMBL" id="CP021255">
    <property type="protein sequence ID" value="AVD70380.1"/>
    <property type="molecule type" value="Genomic_DNA"/>
</dbReference>
<dbReference type="RefSeq" id="WP_104935672.1">
    <property type="nucleotide sequence ID" value="NZ_CP021255.1"/>
</dbReference>
<name>A0A2L1GPZ3_9BACT</name>
<reference evidence="5 6" key="2">
    <citation type="journal article" date="2018" name="MBio">
        <title>Insights into the evolution of host association through the isolation and characterization of a novel human periodontal pathobiont, Desulfobulbus oralis.</title>
        <authorList>
            <person name="Cross K.L."/>
            <person name="Chirania P."/>
            <person name="Xiong W."/>
            <person name="Beall C.J."/>
            <person name="Elkins J.G."/>
            <person name="Giannone R.J."/>
            <person name="Griffen A.L."/>
            <person name="Guss A.M."/>
            <person name="Hettich R.L."/>
            <person name="Joshi S.S."/>
            <person name="Mokrzan E.M."/>
            <person name="Martin R.K."/>
            <person name="Zhulin I.B."/>
            <person name="Leys E.J."/>
            <person name="Podar M."/>
        </authorList>
    </citation>
    <scope>NUCLEOTIDE SEQUENCE [LARGE SCALE GENOMIC DNA]</scope>
    <source>
        <strain evidence="5 6">ORNL</strain>
    </source>
</reference>
<protein>
    <submittedName>
        <fullName evidence="5">ISL3 family transposase</fullName>
    </submittedName>
</protein>
<dbReference type="KEGG" id="deo:CAY53_02065"/>
<dbReference type="KEGG" id="deo:CAY53_01840"/>
<dbReference type="OrthoDB" id="1014181at2"/>
<evidence type="ECO:0000313" key="5">
    <source>
        <dbReference type="EMBL" id="AVD71752.1"/>
    </source>
</evidence>
<evidence type="ECO:0000313" key="4">
    <source>
        <dbReference type="EMBL" id="AVD70413.1"/>
    </source>
</evidence>
<evidence type="ECO:0000313" key="3">
    <source>
        <dbReference type="EMBL" id="AVD70380.1"/>
    </source>
</evidence>
<reference evidence="5" key="1">
    <citation type="submission" date="2017-05" db="EMBL/GenBank/DDBJ databases">
        <authorList>
            <person name="Song R."/>
            <person name="Chenine A.L."/>
            <person name="Ruprecht R.M."/>
        </authorList>
    </citation>
    <scope>NUCLEOTIDE SEQUENCE</scope>
    <source>
        <strain evidence="5">ORNL</strain>
    </source>
</reference>
<evidence type="ECO:0000259" key="1">
    <source>
        <dbReference type="Pfam" id="PF01610"/>
    </source>
</evidence>
<dbReference type="EMBL" id="CP021255">
    <property type="protein sequence ID" value="AVD71752.1"/>
    <property type="molecule type" value="Genomic_DNA"/>
</dbReference>
<accession>A0A2L1GPZ3</accession>
<feature type="domain" description="Transposase IS204/IS1001/IS1096/IS1165 DDE" evidence="1">
    <location>
        <begin position="158"/>
        <end position="397"/>
    </location>
</feature>
<sequence>MQIKTILNRIQVHKGFVYGPASLHELAGRLMLELEIRPRKGSRPVCSGCGKVCPGYDTQAQRRFEFVPLWGIAVFFLYAMRRVNCPDCGVKIERVPWAKGKSHLTTTYAWFLAGWAKRLSWLELARAFHTSWENVFRSVRMAVEWGLAHRDLTNVLAIGADEICWRRRKDKFVTLVYQLDQGKRRLLWIGRDRTTKTFRGFFDWFGPQSCQHLRFICSDMWKPYLRVIAEKAPDALNVLDRFHIMSHLSKAIDEIRAHEANELKSQGKEPLLAKSRWCLLKRPENLTDTQVDKLGELLACNLRTVRAYLLKEDFQRFWAYSSPAWAGKFLDAWCTRTMRSRLNSMKKVAKMLRVHRPLLLNWFQAQGEIALGCVEGLNNKAKVITKQSYGFRTYDGLEIALYHGIGDLPVPKATHRFC</sequence>
<dbReference type="InterPro" id="IPR047951">
    <property type="entry name" value="Transpos_ISL3"/>
</dbReference>
<dbReference type="NCBIfam" id="NF033550">
    <property type="entry name" value="transpos_ISL3"/>
    <property type="match status" value="1"/>
</dbReference>
<evidence type="ECO:0000313" key="2">
    <source>
        <dbReference type="EMBL" id="AVD70357.1"/>
    </source>
</evidence>
<dbReference type="InterPro" id="IPR002560">
    <property type="entry name" value="Transposase_DDE"/>
</dbReference>
<dbReference type="Pfam" id="PF01610">
    <property type="entry name" value="DDE_Tnp_ISL3"/>
    <property type="match status" value="1"/>
</dbReference>
<dbReference type="KEGG" id="deo:CAY53_01680"/>
<organism evidence="5 6">
    <name type="scientific">Desulfobulbus oralis</name>
    <dbReference type="NCBI Taxonomy" id="1986146"/>
    <lineage>
        <taxon>Bacteria</taxon>
        <taxon>Pseudomonadati</taxon>
        <taxon>Thermodesulfobacteriota</taxon>
        <taxon>Desulfobulbia</taxon>
        <taxon>Desulfobulbales</taxon>
        <taxon>Desulfobulbaceae</taxon>
        <taxon>Desulfobulbus</taxon>
    </lineage>
</organism>
<dbReference type="KEGG" id="deo:CAY53_10000"/>
<proteinExistence type="predicted"/>
<dbReference type="PANTHER" id="PTHR33498:SF1">
    <property type="entry name" value="TRANSPOSASE FOR INSERTION SEQUENCE ELEMENT IS1557"/>
    <property type="match status" value="1"/>
</dbReference>
<keyword evidence="6" id="KW-1185">Reference proteome</keyword>
<gene>
    <name evidence="2" type="ORF">CAY53_01680</name>
    <name evidence="3" type="ORF">CAY53_01840</name>
    <name evidence="4" type="ORF">CAY53_02065</name>
    <name evidence="5" type="ORF">CAY53_10000</name>
</gene>